<gene>
    <name evidence="5" type="ORF">SAMN05660706_105110</name>
</gene>
<accession>A0A1I6D574</accession>
<dbReference type="CDD" id="cd01392">
    <property type="entry name" value="HTH_LacI"/>
    <property type="match status" value="1"/>
</dbReference>
<dbReference type="EMBL" id="FOYM01000005">
    <property type="protein sequence ID" value="SFR00457.1"/>
    <property type="molecule type" value="Genomic_DNA"/>
</dbReference>
<evidence type="ECO:0000259" key="4">
    <source>
        <dbReference type="PROSITE" id="PS50932"/>
    </source>
</evidence>
<dbReference type="InterPro" id="IPR046335">
    <property type="entry name" value="LacI/GalR-like_sensor"/>
</dbReference>
<dbReference type="InterPro" id="IPR000843">
    <property type="entry name" value="HTH_LacI"/>
</dbReference>
<feature type="domain" description="HTH lacI-type" evidence="4">
    <location>
        <begin position="3"/>
        <end position="57"/>
    </location>
</feature>
<keyword evidence="1" id="KW-0805">Transcription regulation</keyword>
<name>A0A1I6D574_9FIRM</name>
<dbReference type="PANTHER" id="PTHR30146:SF109">
    <property type="entry name" value="HTH-TYPE TRANSCRIPTIONAL REGULATOR GALS"/>
    <property type="match status" value="1"/>
</dbReference>
<protein>
    <submittedName>
        <fullName evidence="5">Transcriptional regulator, LacI family</fullName>
    </submittedName>
</protein>
<keyword evidence="6" id="KW-1185">Reference proteome</keyword>
<dbReference type="PRINTS" id="PR00036">
    <property type="entry name" value="HTHLACI"/>
</dbReference>
<dbReference type="RefSeq" id="WP_092482283.1">
    <property type="nucleotide sequence ID" value="NZ_FOYM01000005.1"/>
</dbReference>
<dbReference type="GO" id="GO:0000976">
    <property type="term" value="F:transcription cis-regulatory region binding"/>
    <property type="evidence" value="ECO:0007669"/>
    <property type="project" value="TreeGrafter"/>
</dbReference>
<dbReference type="STRING" id="39060.SAMN05660706_105110"/>
<keyword evidence="2" id="KW-0238">DNA-binding</keyword>
<dbReference type="PANTHER" id="PTHR30146">
    <property type="entry name" value="LACI-RELATED TRANSCRIPTIONAL REPRESSOR"/>
    <property type="match status" value="1"/>
</dbReference>
<dbReference type="SUPFAM" id="SSF53822">
    <property type="entry name" value="Periplasmic binding protein-like I"/>
    <property type="match status" value="1"/>
</dbReference>
<dbReference type="SUPFAM" id="SSF47413">
    <property type="entry name" value="lambda repressor-like DNA-binding domains"/>
    <property type="match status" value="1"/>
</dbReference>
<dbReference type="OrthoDB" id="9784962at2"/>
<dbReference type="InterPro" id="IPR028082">
    <property type="entry name" value="Peripla_BP_I"/>
</dbReference>
<dbReference type="CDD" id="cd06267">
    <property type="entry name" value="PBP1_LacI_sugar_binding-like"/>
    <property type="match status" value="1"/>
</dbReference>
<dbReference type="AlphaFoldDB" id="A0A1I6D574"/>
<dbReference type="Gene3D" id="3.40.50.2300">
    <property type="match status" value="2"/>
</dbReference>
<dbReference type="Pfam" id="PF13377">
    <property type="entry name" value="Peripla_BP_3"/>
    <property type="match status" value="1"/>
</dbReference>
<evidence type="ECO:0000256" key="2">
    <source>
        <dbReference type="ARBA" id="ARBA00023125"/>
    </source>
</evidence>
<dbReference type="Pfam" id="PF00356">
    <property type="entry name" value="LacI"/>
    <property type="match status" value="1"/>
</dbReference>
<reference evidence="6" key="1">
    <citation type="submission" date="2016-10" db="EMBL/GenBank/DDBJ databases">
        <authorList>
            <person name="Varghese N."/>
            <person name="Submissions S."/>
        </authorList>
    </citation>
    <scope>NUCLEOTIDE SEQUENCE [LARGE SCALE GENOMIC DNA]</scope>
    <source>
        <strain evidence="6">DSM 3669</strain>
    </source>
</reference>
<evidence type="ECO:0000313" key="6">
    <source>
        <dbReference type="Proteomes" id="UP000199584"/>
    </source>
</evidence>
<evidence type="ECO:0000313" key="5">
    <source>
        <dbReference type="EMBL" id="SFR00457.1"/>
    </source>
</evidence>
<dbReference type="Gene3D" id="1.10.260.40">
    <property type="entry name" value="lambda repressor-like DNA-binding domains"/>
    <property type="match status" value="1"/>
</dbReference>
<dbReference type="SMART" id="SM00354">
    <property type="entry name" value="HTH_LACI"/>
    <property type="match status" value="1"/>
</dbReference>
<keyword evidence="3" id="KW-0804">Transcription</keyword>
<dbReference type="PROSITE" id="PS00356">
    <property type="entry name" value="HTH_LACI_1"/>
    <property type="match status" value="1"/>
</dbReference>
<dbReference type="Proteomes" id="UP000199584">
    <property type="component" value="Unassembled WGS sequence"/>
</dbReference>
<dbReference type="PROSITE" id="PS50932">
    <property type="entry name" value="HTH_LACI_2"/>
    <property type="match status" value="1"/>
</dbReference>
<sequence>MGVNIKDIAKAAGVSTATVSRVISGKPGVGEETKKKIKQIIEEMGYRPNLGARGLAKRRTGNIGIVSPRQSNIVLGNPFFISILEGVSHVLDQHDYNMVLSFTLSQQKRLLETHSVDGILLFAARIGDPVLEWLDASKLPTVVIGSYQDENAYPSVRPDDEGGIYQAVKYLIAKGHTRICFVNGPLSSIKSIRCRNGYLKAMEEEKLEVTSEQIIEVPEYDVLVSLKTMNRLFKEGKFQSTAVVCASDYLALGVMKAAISNGIAIPNDLSLIGFGDVPFAELSHPSITTMHTDLKKIGSQAAQMLINEIKGKKIRKRNRVFPMELVERQSVCALKQ</sequence>
<evidence type="ECO:0000256" key="1">
    <source>
        <dbReference type="ARBA" id="ARBA00023015"/>
    </source>
</evidence>
<dbReference type="GO" id="GO:0003700">
    <property type="term" value="F:DNA-binding transcription factor activity"/>
    <property type="evidence" value="ECO:0007669"/>
    <property type="project" value="TreeGrafter"/>
</dbReference>
<organism evidence="5 6">
    <name type="scientific">Desulfoscipio geothermicus DSM 3669</name>
    <dbReference type="NCBI Taxonomy" id="1121426"/>
    <lineage>
        <taxon>Bacteria</taxon>
        <taxon>Bacillati</taxon>
        <taxon>Bacillota</taxon>
        <taxon>Clostridia</taxon>
        <taxon>Eubacteriales</taxon>
        <taxon>Desulfallaceae</taxon>
        <taxon>Desulfoscipio</taxon>
    </lineage>
</organism>
<dbReference type="InterPro" id="IPR010982">
    <property type="entry name" value="Lambda_DNA-bd_dom_sf"/>
</dbReference>
<proteinExistence type="predicted"/>
<evidence type="ECO:0000256" key="3">
    <source>
        <dbReference type="ARBA" id="ARBA00023163"/>
    </source>
</evidence>